<dbReference type="STRING" id="1835702.A0A1F5LPX7"/>
<feature type="compositionally biased region" description="Low complexity" evidence="1">
    <location>
        <begin position="355"/>
        <end position="373"/>
    </location>
</feature>
<name>A0A1F5LPX7_PENAI</name>
<protein>
    <submittedName>
        <fullName evidence="3">Uncharacterized protein</fullName>
    </submittedName>
</protein>
<dbReference type="RefSeq" id="XP_022490684.1">
    <property type="nucleotide sequence ID" value="XM_022629339.1"/>
</dbReference>
<feature type="transmembrane region" description="Helical" evidence="2">
    <location>
        <begin position="104"/>
        <end position="126"/>
    </location>
</feature>
<evidence type="ECO:0000313" key="3">
    <source>
        <dbReference type="EMBL" id="OGE55254.1"/>
    </source>
</evidence>
<organism evidence="3 4">
    <name type="scientific">Penicillium arizonense</name>
    <dbReference type="NCBI Taxonomy" id="1835702"/>
    <lineage>
        <taxon>Eukaryota</taxon>
        <taxon>Fungi</taxon>
        <taxon>Dikarya</taxon>
        <taxon>Ascomycota</taxon>
        <taxon>Pezizomycotina</taxon>
        <taxon>Eurotiomycetes</taxon>
        <taxon>Eurotiomycetidae</taxon>
        <taxon>Eurotiales</taxon>
        <taxon>Aspergillaceae</taxon>
        <taxon>Penicillium</taxon>
    </lineage>
</organism>
<dbReference type="Proteomes" id="UP000177622">
    <property type="component" value="Unassembled WGS sequence"/>
</dbReference>
<keyword evidence="2" id="KW-1133">Transmembrane helix</keyword>
<dbReference type="OrthoDB" id="4504921at2759"/>
<feature type="transmembrane region" description="Helical" evidence="2">
    <location>
        <begin position="268"/>
        <end position="288"/>
    </location>
</feature>
<gene>
    <name evidence="3" type="ORF">PENARI_c004G09327</name>
</gene>
<feature type="transmembrane region" description="Helical" evidence="2">
    <location>
        <begin position="225"/>
        <end position="248"/>
    </location>
</feature>
<keyword evidence="2" id="KW-0472">Membrane</keyword>
<feature type="compositionally biased region" description="Low complexity" evidence="1">
    <location>
        <begin position="318"/>
        <end position="335"/>
    </location>
</feature>
<accession>A0A1F5LPX7</accession>
<reference evidence="3 4" key="1">
    <citation type="journal article" date="2016" name="Sci. Rep.">
        <title>Penicillium arizonense, a new, genome sequenced fungal species, reveals a high chemical diversity in secreted metabolites.</title>
        <authorList>
            <person name="Grijseels S."/>
            <person name="Nielsen J.C."/>
            <person name="Randelovic M."/>
            <person name="Nielsen J."/>
            <person name="Nielsen K.F."/>
            <person name="Workman M."/>
            <person name="Frisvad J.C."/>
        </authorList>
    </citation>
    <scope>NUCLEOTIDE SEQUENCE [LARGE SCALE GENOMIC DNA]</scope>
    <source>
        <strain evidence="3 4">CBS 141311</strain>
    </source>
</reference>
<evidence type="ECO:0000256" key="1">
    <source>
        <dbReference type="SAM" id="MobiDB-lite"/>
    </source>
</evidence>
<feature type="transmembrane region" description="Helical" evidence="2">
    <location>
        <begin position="189"/>
        <end position="213"/>
    </location>
</feature>
<keyword evidence="4" id="KW-1185">Reference proteome</keyword>
<feature type="transmembrane region" description="Helical" evidence="2">
    <location>
        <begin position="35"/>
        <end position="58"/>
    </location>
</feature>
<proteinExistence type="predicted"/>
<feature type="region of interest" description="Disordered" evidence="1">
    <location>
        <begin position="318"/>
        <end position="373"/>
    </location>
</feature>
<comment type="caution">
    <text evidence="3">The sequence shown here is derived from an EMBL/GenBank/DDBJ whole genome shotgun (WGS) entry which is preliminary data.</text>
</comment>
<feature type="transmembrane region" description="Helical" evidence="2">
    <location>
        <begin position="146"/>
        <end position="169"/>
    </location>
</feature>
<dbReference type="AlphaFoldDB" id="A0A1F5LPX7"/>
<evidence type="ECO:0000313" key="4">
    <source>
        <dbReference type="Proteomes" id="UP000177622"/>
    </source>
</evidence>
<dbReference type="GeneID" id="34574073"/>
<dbReference type="EMBL" id="LXJU01000004">
    <property type="protein sequence ID" value="OGE55254.1"/>
    <property type="molecule type" value="Genomic_DNA"/>
</dbReference>
<feature type="transmembrane region" description="Helical" evidence="2">
    <location>
        <begin position="70"/>
        <end position="92"/>
    </location>
</feature>
<evidence type="ECO:0000256" key="2">
    <source>
        <dbReference type="SAM" id="Phobius"/>
    </source>
</evidence>
<sequence>MSPRRGGYSSYTSGYDSSPWSEETLLSLDYSVRGLYIAGFAFDILTAIAFIAFLIWSCTIRSRGLPLKGLIFSLFAYVLSELCTIIYGALYIAEAYVTKYYRIILMLMTFFNLLATVLVIYVFWSLIHRLLGRLTDSGKPYAAVTIIHWILLGILSAVSLADWAMYVAWEVREVTSVVSMELTLAWVDLDSALTIIVWLLSMEIMAWTIFVTVKAGTHRFLSRTPAISLLVGSVCFFAVNLMWAILAIRYNLENNKDYPIYLVTAKPVIAFVFLVGTFMGIVLCCAKWSSLGTGPDKYEHAAVTGQYAPQYPPGQYPAYPQYPQGQHPPAQYPHGASPYQYPAYGQVPSAPVPAPAQAQTQAPAHSPQPHSPQ</sequence>
<keyword evidence="2" id="KW-0812">Transmembrane</keyword>